<keyword evidence="5" id="KW-0812">Transmembrane</keyword>
<evidence type="ECO:0000256" key="2">
    <source>
        <dbReference type="ARBA" id="ARBA00022737"/>
    </source>
</evidence>
<dbReference type="PANTHER" id="PTHR19879">
    <property type="entry name" value="TRANSCRIPTION INITIATION FACTOR TFIID"/>
    <property type="match status" value="1"/>
</dbReference>
<reference evidence="6" key="1">
    <citation type="submission" date="2020-10" db="EMBL/GenBank/DDBJ databases">
        <title>Taxonomic study of unclassified bacteria belonging to the class Ktedonobacteria.</title>
        <authorList>
            <person name="Yabe S."/>
            <person name="Wang C.M."/>
            <person name="Zheng Y."/>
            <person name="Sakai Y."/>
            <person name="Cavaletti L."/>
            <person name="Monciardini P."/>
            <person name="Donadio S."/>
        </authorList>
    </citation>
    <scope>NUCLEOTIDE SEQUENCE</scope>
    <source>
        <strain evidence="6">ID150040</strain>
    </source>
</reference>
<keyword evidence="5" id="KW-1133">Transmembrane helix</keyword>
<name>A0A8J3IQX1_9CHLR</name>
<evidence type="ECO:0000256" key="4">
    <source>
        <dbReference type="SAM" id="MobiDB-lite"/>
    </source>
</evidence>
<keyword evidence="7" id="KW-1185">Reference proteome</keyword>
<keyword evidence="2" id="KW-0677">Repeat</keyword>
<gene>
    <name evidence="6" type="ORF">KSF_070210</name>
</gene>
<sequence length="475" mass="52440">MPEQQNNTPGTSEVTDITPIKSENDPSESVAVEKTQTVQLPLASRQKGVGRRKLLLGGGIALFVLAGGGTALTMTLMNTQWQTLSNPFLPAPTMISKPRHLVPGKVILTIDDAHTDTITNVLWDPTGRYLASSGYDYTVKLWDVGNIVQKQVADSPATLSRPTWQILKENAPFGFDELHWSADGRKLFTIVSEQNDDIKPIALNPFADNDKGQIFTNAKVKQSSFSEPQPAPQNTMLAAIDIIVRHYLKVDLWQIDKPDVPVGSLIYQDPDQFTGSFANILIIGWSCDGSLLAAFTSSGHLVIWDVKTRAVKKAFQIPRQQSDDTSTIKISRITLSWSPTNPHLLAVFNLAAIAVVDAVQGKVLYQLSTDDPDAFTRSINPKRNWTPHVVAITWSPDGRYVAASYANSNKVYLWDTQTKEPQMKNGLRMQQLIFPQADDPLAHSDAVADISWSPDGRFMATASYDESIKVWKVGE</sequence>
<evidence type="ECO:0000256" key="1">
    <source>
        <dbReference type="ARBA" id="ARBA00022574"/>
    </source>
</evidence>
<dbReference type="SMART" id="SM00320">
    <property type="entry name" value="WD40"/>
    <property type="match status" value="4"/>
</dbReference>
<dbReference type="InterPro" id="IPR019775">
    <property type="entry name" value="WD40_repeat_CS"/>
</dbReference>
<evidence type="ECO:0000256" key="3">
    <source>
        <dbReference type="PROSITE-ProRule" id="PRU00221"/>
    </source>
</evidence>
<comment type="caution">
    <text evidence="6">The sequence shown here is derived from an EMBL/GenBank/DDBJ whole genome shotgun (WGS) entry which is preliminary data.</text>
</comment>
<feature type="compositionally biased region" description="Polar residues" evidence="4">
    <location>
        <begin position="1"/>
        <end position="15"/>
    </location>
</feature>
<dbReference type="Gene3D" id="2.130.10.10">
    <property type="entry name" value="YVTN repeat-like/Quinoprotein amine dehydrogenase"/>
    <property type="match status" value="2"/>
</dbReference>
<proteinExistence type="predicted"/>
<dbReference type="EMBL" id="BNJK01000001">
    <property type="protein sequence ID" value="GHO96973.1"/>
    <property type="molecule type" value="Genomic_DNA"/>
</dbReference>
<dbReference type="Proteomes" id="UP000597444">
    <property type="component" value="Unassembled WGS sequence"/>
</dbReference>
<keyword evidence="5" id="KW-0472">Membrane</keyword>
<organism evidence="6 7">
    <name type="scientific">Reticulibacter mediterranei</name>
    <dbReference type="NCBI Taxonomy" id="2778369"/>
    <lineage>
        <taxon>Bacteria</taxon>
        <taxon>Bacillati</taxon>
        <taxon>Chloroflexota</taxon>
        <taxon>Ktedonobacteria</taxon>
        <taxon>Ktedonobacterales</taxon>
        <taxon>Reticulibacteraceae</taxon>
        <taxon>Reticulibacter</taxon>
    </lineage>
</organism>
<keyword evidence="1 3" id="KW-0853">WD repeat</keyword>
<dbReference type="PROSITE" id="PS50294">
    <property type="entry name" value="WD_REPEATS_REGION"/>
    <property type="match status" value="2"/>
</dbReference>
<dbReference type="Pfam" id="PF00400">
    <property type="entry name" value="WD40"/>
    <property type="match status" value="3"/>
</dbReference>
<dbReference type="PROSITE" id="PS50082">
    <property type="entry name" value="WD_REPEATS_2"/>
    <property type="match status" value="2"/>
</dbReference>
<dbReference type="PANTHER" id="PTHR19879:SF9">
    <property type="entry name" value="TRANSCRIPTION INITIATION FACTOR TFIID SUBUNIT 5"/>
    <property type="match status" value="1"/>
</dbReference>
<dbReference type="InterPro" id="IPR036322">
    <property type="entry name" value="WD40_repeat_dom_sf"/>
</dbReference>
<dbReference type="InterPro" id="IPR001680">
    <property type="entry name" value="WD40_rpt"/>
</dbReference>
<evidence type="ECO:0000313" key="6">
    <source>
        <dbReference type="EMBL" id="GHO96973.1"/>
    </source>
</evidence>
<feature type="region of interest" description="Disordered" evidence="4">
    <location>
        <begin position="1"/>
        <end position="30"/>
    </location>
</feature>
<evidence type="ECO:0000313" key="7">
    <source>
        <dbReference type="Proteomes" id="UP000597444"/>
    </source>
</evidence>
<feature type="transmembrane region" description="Helical" evidence="5">
    <location>
        <begin position="54"/>
        <end position="77"/>
    </location>
</feature>
<dbReference type="AlphaFoldDB" id="A0A8J3IQX1"/>
<feature type="repeat" description="WD" evidence="3">
    <location>
        <begin position="111"/>
        <end position="144"/>
    </location>
</feature>
<evidence type="ECO:0000256" key="5">
    <source>
        <dbReference type="SAM" id="Phobius"/>
    </source>
</evidence>
<dbReference type="RefSeq" id="WP_220207560.1">
    <property type="nucleotide sequence ID" value="NZ_BNJK01000001.1"/>
</dbReference>
<evidence type="ECO:0008006" key="8">
    <source>
        <dbReference type="Google" id="ProtNLM"/>
    </source>
</evidence>
<dbReference type="InterPro" id="IPR015943">
    <property type="entry name" value="WD40/YVTN_repeat-like_dom_sf"/>
</dbReference>
<dbReference type="PROSITE" id="PS00678">
    <property type="entry name" value="WD_REPEATS_1"/>
    <property type="match status" value="1"/>
</dbReference>
<feature type="repeat" description="WD" evidence="3">
    <location>
        <begin position="440"/>
        <end position="475"/>
    </location>
</feature>
<accession>A0A8J3IQX1</accession>
<dbReference type="SUPFAM" id="SSF50978">
    <property type="entry name" value="WD40 repeat-like"/>
    <property type="match status" value="1"/>
</dbReference>
<protein>
    <recommendedName>
        <fullName evidence="8">WD40 repeat domain-containing protein</fullName>
    </recommendedName>
</protein>